<dbReference type="AlphaFoldDB" id="A0A1H6IIP0"/>
<dbReference type="STRING" id="680127.SAMN05421593_0116"/>
<dbReference type="EMBL" id="FNWQ01000012">
    <property type="protein sequence ID" value="SEH49292.1"/>
    <property type="molecule type" value="Genomic_DNA"/>
</dbReference>
<gene>
    <name evidence="1" type="ORF">SAMN05421593_0116</name>
</gene>
<reference evidence="1 2" key="1">
    <citation type="submission" date="2016-10" db="EMBL/GenBank/DDBJ databases">
        <authorList>
            <person name="de Groot N.N."/>
        </authorList>
    </citation>
    <scope>NUCLEOTIDE SEQUENCE [LARGE SCALE GENOMIC DNA]</scope>
    <source>
        <strain evidence="1 2">DSM 23031</strain>
    </source>
</reference>
<evidence type="ECO:0000313" key="2">
    <source>
        <dbReference type="Proteomes" id="UP000198561"/>
    </source>
</evidence>
<accession>A0A1H6IIP0</accession>
<evidence type="ECO:0000313" key="1">
    <source>
        <dbReference type="EMBL" id="SEH49292.1"/>
    </source>
</evidence>
<organism evidence="1 2">
    <name type="scientific">Chryseobacterium culicis</name>
    <dbReference type="NCBI Taxonomy" id="680127"/>
    <lineage>
        <taxon>Bacteria</taxon>
        <taxon>Pseudomonadati</taxon>
        <taxon>Bacteroidota</taxon>
        <taxon>Flavobacteriia</taxon>
        <taxon>Flavobacteriales</taxon>
        <taxon>Weeksellaceae</taxon>
        <taxon>Chryseobacterium group</taxon>
        <taxon>Chryseobacterium</taxon>
    </lineage>
</organism>
<name>A0A1H6IIP0_CHRCI</name>
<proteinExistence type="predicted"/>
<dbReference type="Proteomes" id="UP000198561">
    <property type="component" value="Unassembled WGS sequence"/>
</dbReference>
<sequence length="33" mass="3728">MFNDSNFVQGKLDEGFNQAGPYRINVFGAHEPK</sequence>
<protein>
    <submittedName>
        <fullName evidence="1">Uncharacterized protein</fullName>
    </submittedName>
</protein>